<evidence type="ECO:0000313" key="1">
    <source>
        <dbReference type="EMBL" id="VFQ86872.1"/>
    </source>
</evidence>
<name>A0A484MDN5_9ASTE</name>
<sequence>MMNAIRNLLGAPLAPVDMAPTTILHNHTSCSMESVERIIVDSMSVSEVDDNDVSVEAVVHAFPSDLVAVDTPVAALGNGEAVKAQTLSNVIIAYSSMPLSKTAHVVDANFVQADNSQSLDIIENSSHANIIEFGYRILPRVVMIMSSSDQNLWVNIFSAVQKHEWEPPP</sequence>
<reference evidence="1 2" key="1">
    <citation type="submission" date="2018-04" db="EMBL/GenBank/DDBJ databases">
        <authorList>
            <person name="Vogel A."/>
        </authorList>
    </citation>
    <scope>NUCLEOTIDE SEQUENCE [LARGE SCALE GENOMIC DNA]</scope>
</reference>
<accession>A0A484MDN5</accession>
<keyword evidence="2" id="KW-1185">Reference proteome</keyword>
<evidence type="ECO:0000313" key="2">
    <source>
        <dbReference type="Proteomes" id="UP000595140"/>
    </source>
</evidence>
<organism evidence="1 2">
    <name type="scientific">Cuscuta campestris</name>
    <dbReference type="NCBI Taxonomy" id="132261"/>
    <lineage>
        <taxon>Eukaryota</taxon>
        <taxon>Viridiplantae</taxon>
        <taxon>Streptophyta</taxon>
        <taxon>Embryophyta</taxon>
        <taxon>Tracheophyta</taxon>
        <taxon>Spermatophyta</taxon>
        <taxon>Magnoliopsida</taxon>
        <taxon>eudicotyledons</taxon>
        <taxon>Gunneridae</taxon>
        <taxon>Pentapetalae</taxon>
        <taxon>asterids</taxon>
        <taxon>lamiids</taxon>
        <taxon>Solanales</taxon>
        <taxon>Convolvulaceae</taxon>
        <taxon>Cuscuteae</taxon>
        <taxon>Cuscuta</taxon>
        <taxon>Cuscuta subgen. Grammica</taxon>
        <taxon>Cuscuta sect. Cleistogrammica</taxon>
    </lineage>
</organism>
<protein>
    <submittedName>
        <fullName evidence="1">Uncharacterized protein</fullName>
    </submittedName>
</protein>
<proteinExistence type="predicted"/>
<dbReference type="Proteomes" id="UP000595140">
    <property type="component" value="Unassembled WGS sequence"/>
</dbReference>
<dbReference type="AlphaFoldDB" id="A0A484MDN5"/>
<gene>
    <name evidence="1" type="ORF">CCAM_LOCUS28648</name>
</gene>
<dbReference type="EMBL" id="OOIL02003256">
    <property type="protein sequence ID" value="VFQ86872.1"/>
    <property type="molecule type" value="Genomic_DNA"/>
</dbReference>